<evidence type="ECO:0000313" key="2">
    <source>
        <dbReference type="Proteomes" id="UP000023435"/>
    </source>
</evidence>
<dbReference type="Proteomes" id="UP000023435">
    <property type="component" value="Unassembled WGS sequence"/>
</dbReference>
<proteinExistence type="predicted"/>
<keyword evidence="2" id="KW-1185">Reference proteome</keyword>
<reference evidence="1 2" key="1">
    <citation type="journal article" date="2014" name="Genome Announc.">
        <title>Draft Genome Sequence of Lysobacter capsici AZ78, a Bacterium Antagonistic to Plant-Pathogenic Oomycetes.</title>
        <authorList>
            <person name="Puopolo G."/>
            <person name="Sonego P."/>
            <person name="Engelen K."/>
            <person name="Pertot I."/>
        </authorList>
    </citation>
    <scope>NUCLEOTIDE SEQUENCE [LARGE SCALE GENOMIC DNA]</scope>
    <source>
        <strain evidence="1 2">AZ78</strain>
    </source>
</reference>
<accession>A0A125MMB4</accession>
<organism evidence="1 2">
    <name type="scientific">Lysobacter capsici AZ78</name>
    <dbReference type="NCBI Taxonomy" id="1444315"/>
    <lineage>
        <taxon>Bacteria</taxon>
        <taxon>Pseudomonadati</taxon>
        <taxon>Pseudomonadota</taxon>
        <taxon>Gammaproteobacteria</taxon>
        <taxon>Lysobacterales</taxon>
        <taxon>Lysobacteraceae</taxon>
        <taxon>Lysobacter</taxon>
    </lineage>
</organism>
<name>A0A125MMB4_9GAMM</name>
<protein>
    <submittedName>
        <fullName evidence="1">Uncharacterized protein</fullName>
    </submittedName>
</protein>
<sequence>MARVRHFWGGWRNLGGNAVERPARPGSCGRDGCLALPPHACILWNEEQASVPPAKECGPPGWLGIQLAAMDQCFLVRLAVFAWNDTIASVVTIIDISYCVCNLRTRIDPSGPYELHCLPNRTLVRTSHIQIRVTVQYLELIQKLRVAIQRSL</sequence>
<dbReference type="AlphaFoldDB" id="A0A125MMB4"/>
<dbReference type="EMBL" id="JAJA02000001">
    <property type="protein sequence ID" value="KWS02888.1"/>
    <property type="molecule type" value="Genomic_DNA"/>
</dbReference>
<comment type="caution">
    <text evidence="1">The sequence shown here is derived from an EMBL/GenBank/DDBJ whole genome shotgun (WGS) entry which is preliminary data.</text>
</comment>
<gene>
    <name evidence="1" type="ORF">AZ78_0434</name>
</gene>
<evidence type="ECO:0000313" key="1">
    <source>
        <dbReference type="EMBL" id="KWS02888.1"/>
    </source>
</evidence>